<gene>
    <name evidence="1" type="ordered locus">Amet_2392</name>
</gene>
<reference evidence="2" key="1">
    <citation type="journal article" date="2016" name="Genome Announc.">
        <title>Complete genome sequence of Alkaliphilus metalliredigens strain QYMF, an alkaliphilic and metal-reducing bacterium isolated from borax-contaminated leachate ponds.</title>
        <authorList>
            <person name="Hwang C."/>
            <person name="Copeland A."/>
            <person name="Lucas S."/>
            <person name="Lapidus A."/>
            <person name="Barry K."/>
            <person name="Detter J.C."/>
            <person name="Glavina Del Rio T."/>
            <person name="Hammon N."/>
            <person name="Israni S."/>
            <person name="Dalin E."/>
            <person name="Tice H."/>
            <person name="Pitluck S."/>
            <person name="Chertkov O."/>
            <person name="Brettin T."/>
            <person name="Bruce D."/>
            <person name="Han C."/>
            <person name="Schmutz J."/>
            <person name="Larimer F."/>
            <person name="Land M.L."/>
            <person name="Hauser L."/>
            <person name="Kyrpides N."/>
            <person name="Mikhailova N."/>
            <person name="Ye Q."/>
            <person name="Zhou J."/>
            <person name="Richardson P."/>
            <person name="Fields M.W."/>
        </authorList>
    </citation>
    <scope>NUCLEOTIDE SEQUENCE [LARGE SCALE GENOMIC DNA]</scope>
    <source>
        <strain evidence="2">QYMF</strain>
    </source>
</reference>
<dbReference type="AlphaFoldDB" id="A6TQS8"/>
<dbReference type="KEGG" id="amt:Amet_2392"/>
<dbReference type="STRING" id="293826.Amet_2392"/>
<accession>A6TQS8</accession>
<dbReference type="Gene3D" id="1.10.260.40">
    <property type="entry name" value="lambda repressor-like DNA-binding domains"/>
    <property type="match status" value="1"/>
</dbReference>
<dbReference type="EMBL" id="CP000724">
    <property type="protein sequence ID" value="ABR48546.1"/>
    <property type="molecule type" value="Genomic_DNA"/>
</dbReference>
<dbReference type="SUPFAM" id="SSF47413">
    <property type="entry name" value="lambda repressor-like DNA-binding domains"/>
    <property type="match status" value="1"/>
</dbReference>
<protein>
    <submittedName>
        <fullName evidence="1">Putative transcriptional regulator, XRE family</fullName>
    </submittedName>
</protein>
<dbReference type="HOGENOM" id="CLU_2448122_0_0_9"/>
<proteinExistence type="predicted"/>
<evidence type="ECO:0000313" key="1">
    <source>
        <dbReference type="EMBL" id="ABR48546.1"/>
    </source>
</evidence>
<dbReference type="Proteomes" id="UP000001572">
    <property type="component" value="Chromosome"/>
</dbReference>
<dbReference type="CDD" id="cd00093">
    <property type="entry name" value="HTH_XRE"/>
    <property type="match status" value="1"/>
</dbReference>
<dbReference type="RefSeq" id="WP_012063521.1">
    <property type="nucleotide sequence ID" value="NC_009633.1"/>
</dbReference>
<keyword evidence="2" id="KW-1185">Reference proteome</keyword>
<evidence type="ECO:0000313" key="2">
    <source>
        <dbReference type="Proteomes" id="UP000001572"/>
    </source>
</evidence>
<dbReference type="InterPro" id="IPR001387">
    <property type="entry name" value="Cro/C1-type_HTH"/>
</dbReference>
<name>A6TQS8_ALKMQ</name>
<organism evidence="1 2">
    <name type="scientific">Alkaliphilus metalliredigens (strain QYMF)</name>
    <dbReference type="NCBI Taxonomy" id="293826"/>
    <lineage>
        <taxon>Bacteria</taxon>
        <taxon>Bacillati</taxon>
        <taxon>Bacillota</taxon>
        <taxon>Clostridia</taxon>
        <taxon>Peptostreptococcales</taxon>
        <taxon>Natronincolaceae</taxon>
        <taxon>Alkaliphilus</taxon>
    </lineage>
</organism>
<dbReference type="eggNOG" id="COG1396">
    <property type="taxonomic scope" value="Bacteria"/>
</dbReference>
<dbReference type="GO" id="GO:0003677">
    <property type="term" value="F:DNA binding"/>
    <property type="evidence" value="ECO:0007669"/>
    <property type="project" value="InterPro"/>
</dbReference>
<dbReference type="InterPro" id="IPR010982">
    <property type="entry name" value="Lambda_DNA-bd_dom_sf"/>
</dbReference>
<dbReference type="OrthoDB" id="371153at2"/>
<sequence>MNREIGQVLREIRIEKGLVMREISSGIHLDVGKISKIETGRGELNDMEVLAKWSELLNSKEPMKIACKTCPLFSKLYGNYQFQASTILN</sequence>